<sequence>MKELPDNPVDCISWSFRELDIPIEAADMYLQKSILSISGWASWARYLTWQATLKKEEDESLRSILAIRVAWDALIYKGKKSPELSRRWKIALERFLPDATDPDQSLETVLHKALELSYRRSLTTTLRSAQTSSDEAKRADLQAIFCIDVRSEIFRRGLEHVAPSAETLGFGG</sequence>
<protein>
    <submittedName>
        <fullName evidence="6">Uncharacterized protein</fullName>
    </submittedName>
</protein>
<name>T0Y5L6_9ZZZZ</name>
<dbReference type="EMBL" id="AUZY01012668">
    <property type="protein sequence ID" value="EQD28408.1"/>
    <property type="molecule type" value="Genomic_DNA"/>
</dbReference>
<evidence type="ECO:0000256" key="3">
    <source>
        <dbReference type="ARBA" id="ARBA00022723"/>
    </source>
</evidence>
<feature type="non-terminal residue" evidence="6">
    <location>
        <position position="172"/>
    </location>
</feature>
<comment type="caution">
    <text evidence="6">The sequence shown here is derived from an EMBL/GenBank/DDBJ whole genome shotgun (WGS) entry which is preliminary data.</text>
</comment>
<accession>T0Y5L6</accession>
<evidence type="ECO:0000256" key="2">
    <source>
        <dbReference type="ARBA" id="ARBA00022475"/>
    </source>
</evidence>
<proteinExistence type="predicted"/>
<evidence type="ECO:0000256" key="1">
    <source>
        <dbReference type="ARBA" id="ARBA00022448"/>
    </source>
</evidence>
<dbReference type="PANTHER" id="PTHR38344:SF1">
    <property type="entry name" value="INORGANIC CARBON TRANSPORTER SUBUNIT DABA-RELATED"/>
    <property type="match status" value="1"/>
</dbReference>
<dbReference type="PANTHER" id="PTHR38344">
    <property type="entry name" value="UPF0753 PROTEIN AQ_863"/>
    <property type="match status" value="1"/>
</dbReference>
<dbReference type="GO" id="GO:0046872">
    <property type="term" value="F:metal ion binding"/>
    <property type="evidence" value="ECO:0007669"/>
    <property type="project" value="UniProtKB-KW"/>
</dbReference>
<dbReference type="InterPro" id="IPR018752">
    <property type="entry name" value="DabA"/>
</dbReference>
<keyword evidence="3" id="KW-0479">Metal-binding</keyword>
<keyword evidence="1" id="KW-0813">Transport</keyword>
<keyword evidence="4" id="KW-0862">Zinc</keyword>
<organism evidence="6">
    <name type="scientific">mine drainage metagenome</name>
    <dbReference type="NCBI Taxonomy" id="410659"/>
    <lineage>
        <taxon>unclassified sequences</taxon>
        <taxon>metagenomes</taxon>
        <taxon>ecological metagenomes</taxon>
    </lineage>
</organism>
<keyword evidence="5" id="KW-0472">Membrane</keyword>
<evidence type="ECO:0000256" key="4">
    <source>
        <dbReference type="ARBA" id="ARBA00022833"/>
    </source>
</evidence>
<reference evidence="6" key="2">
    <citation type="journal article" date="2014" name="ISME J.">
        <title>Microbial stratification in low pH oxic and suboxic macroscopic growths along an acid mine drainage.</title>
        <authorList>
            <person name="Mendez-Garcia C."/>
            <person name="Mesa V."/>
            <person name="Sprenger R.R."/>
            <person name="Richter M."/>
            <person name="Diez M.S."/>
            <person name="Solano J."/>
            <person name="Bargiela R."/>
            <person name="Golyshina O.V."/>
            <person name="Manteca A."/>
            <person name="Ramos J.L."/>
            <person name="Gallego J.R."/>
            <person name="Llorente I."/>
            <person name="Martins Dos Santos V.A."/>
            <person name="Jensen O.N."/>
            <person name="Pelaez A.I."/>
            <person name="Sanchez J."/>
            <person name="Ferrer M."/>
        </authorList>
    </citation>
    <scope>NUCLEOTIDE SEQUENCE</scope>
</reference>
<keyword evidence="2" id="KW-1003">Cell membrane</keyword>
<dbReference type="Pfam" id="PF10070">
    <property type="entry name" value="DabA"/>
    <property type="match status" value="1"/>
</dbReference>
<evidence type="ECO:0000256" key="5">
    <source>
        <dbReference type="ARBA" id="ARBA00023136"/>
    </source>
</evidence>
<reference evidence="6" key="1">
    <citation type="submission" date="2013-08" db="EMBL/GenBank/DDBJ databases">
        <authorList>
            <person name="Mendez C."/>
            <person name="Richter M."/>
            <person name="Ferrer M."/>
            <person name="Sanchez J."/>
        </authorList>
    </citation>
    <scope>NUCLEOTIDE SEQUENCE</scope>
</reference>
<evidence type="ECO:0000313" key="6">
    <source>
        <dbReference type="EMBL" id="EQD28408.1"/>
    </source>
</evidence>
<dbReference type="AlphaFoldDB" id="T0Y5L6"/>
<gene>
    <name evidence="6" type="ORF">B1B_18879</name>
</gene>